<dbReference type="PRINTS" id="PR00080">
    <property type="entry name" value="SDRFAMILY"/>
</dbReference>
<sequence length="287" mass="29326">MSAGQHIGGRLAGKAGIVVGAGQSAGESAGATVGNGRAAALLFARAGARLLLVDRSEAAAQATAELLRAEGHEAHALAGDWTRPGDCEVFADACLTRWGRIDLLHNNVGILSREPEPSSTTVEELERVMKVNLAGCVNACQAVLPAMREQGAGSIVNISSVAAVAATGQLAYALSKAALNGLGRELALLNARHGVRVNTVSPGLMDTPMAIGHKSRVHALDPALLRAQRDALVPLAGGMGTGWDTAWASLYLHSDEARFVTGVVLPVDGGQSALVGGLLQPAQAHPA</sequence>
<dbReference type="PRINTS" id="PR00081">
    <property type="entry name" value="GDHRDH"/>
</dbReference>
<keyword evidence="3" id="KW-1185">Reference proteome</keyword>
<evidence type="ECO:0000313" key="3">
    <source>
        <dbReference type="Proteomes" id="UP001500975"/>
    </source>
</evidence>
<name>A0ABP8HF16_9BURK</name>
<evidence type="ECO:0000256" key="1">
    <source>
        <dbReference type="ARBA" id="ARBA00006484"/>
    </source>
</evidence>
<dbReference type="EMBL" id="BAABGJ010000013">
    <property type="protein sequence ID" value="GAA4338457.1"/>
    <property type="molecule type" value="Genomic_DNA"/>
</dbReference>
<proteinExistence type="inferred from homology"/>
<dbReference type="InterPro" id="IPR002347">
    <property type="entry name" value="SDR_fam"/>
</dbReference>
<dbReference type="SUPFAM" id="SSF51735">
    <property type="entry name" value="NAD(P)-binding Rossmann-fold domains"/>
    <property type="match status" value="1"/>
</dbReference>
<comment type="similarity">
    <text evidence="1">Belongs to the short-chain dehydrogenases/reductases (SDR) family.</text>
</comment>
<dbReference type="Proteomes" id="UP001500975">
    <property type="component" value="Unassembled WGS sequence"/>
</dbReference>
<dbReference type="RefSeq" id="WP_345537217.1">
    <property type="nucleotide sequence ID" value="NZ_BAABGJ010000013.1"/>
</dbReference>
<dbReference type="InterPro" id="IPR036291">
    <property type="entry name" value="NAD(P)-bd_dom_sf"/>
</dbReference>
<dbReference type="Gene3D" id="3.40.50.720">
    <property type="entry name" value="NAD(P)-binding Rossmann-like Domain"/>
    <property type="match status" value="1"/>
</dbReference>
<evidence type="ECO:0000313" key="2">
    <source>
        <dbReference type="EMBL" id="GAA4338457.1"/>
    </source>
</evidence>
<dbReference type="PANTHER" id="PTHR42760">
    <property type="entry name" value="SHORT-CHAIN DEHYDROGENASES/REDUCTASES FAMILY MEMBER"/>
    <property type="match status" value="1"/>
</dbReference>
<gene>
    <name evidence="2" type="ORF">GCM10023165_17150</name>
</gene>
<protein>
    <submittedName>
        <fullName evidence="2">SDR family NAD(P)-dependent oxidoreductase</fullName>
    </submittedName>
</protein>
<organism evidence="2 3">
    <name type="scientific">Variovorax defluvii</name>
    <dbReference type="NCBI Taxonomy" id="913761"/>
    <lineage>
        <taxon>Bacteria</taxon>
        <taxon>Pseudomonadati</taxon>
        <taxon>Pseudomonadota</taxon>
        <taxon>Betaproteobacteria</taxon>
        <taxon>Burkholderiales</taxon>
        <taxon>Comamonadaceae</taxon>
        <taxon>Variovorax</taxon>
    </lineage>
</organism>
<dbReference type="CDD" id="cd05233">
    <property type="entry name" value="SDR_c"/>
    <property type="match status" value="1"/>
</dbReference>
<accession>A0ABP8HF16</accession>
<reference evidence="3" key="1">
    <citation type="journal article" date="2019" name="Int. J. Syst. Evol. Microbiol.">
        <title>The Global Catalogue of Microorganisms (GCM) 10K type strain sequencing project: providing services to taxonomists for standard genome sequencing and annotation.</title>
        <authorList>
            <consortium name="The Broad Institute Genomics Platform"/>
            <consortium name="The Broad Institute Genome Sequencing Center for Infectious Disease"/>
            <person name="Wu L."/>
            <person name="Ma J."/>
        </authorList>
    </citation>
    <scope>NUCLEOTIDE SEQUENCE [LARGE SCALE GENOMIC DNA]</scope>
    <source>
        <strain evidence="3">JCM 17804</strain>
    </source>
</reference>
<comment type="caution">
    <text evidence="2">The sequence shown here is derived from an EMBL/GenBank/DDBJ whole genome shotgun (WGS) entry which is preliminary data.</text>
</comment>
<dbReference type="Pfam" id="PF13561">
    <property type="entry name" value="adh_short_C2"/>
    <property type="match status" value="1"/>
</dbReference>